<evidence type="ECO:0000256" key="3">
    <source>
        <dbReference type="SAM" id="Coils"/>
    </source>
</evidence>
<dbReference type="SUPFAM" id="SSF111369">
    <property type="entry name" value="HlyD-like secretion proteins"/>
    <property type="match status" value="1"/>
</dbReference>
<dbReference type="EMBL" id="QJUP01000005">
    <property type="protein sequence ID" value="TBU98241.1"/>
    <property type="molecule type" value="Genomic_DNA"/>
</dbReference>
<dbReference type="AlphaFoldDB" id="A0A4Q9RBD9"/>
<dbReference type="RefSeq" id="WP_131185221.1">
    <property type="nucleotide sequence ID" value="NZ_QJUO01000024.1"/>
</dbReference>
<evidence type="ECO:0000256" key="2">
    <source>
        <dbReference type="ARBA" id="ARBA00023054"/>
    </source>
</evidence>
<sequence length="428" mass="46609">MTSTIRRPAILRTRHGRRWLAGGLILLGLAVAFAYQARPTATAPDDRWLHVQPQTLENHLGLVGRIEAATQTTLAAPFEGLVQDMAVTEGQRVERGQHLLTLDTTQLDIQLREALAAQLKAQRTVQDMQNWPQGEEVARARRAMTNAQLGLTDTQGKLADTRRLFERGIVARMEVDALEQQARTQQLDLAASQAELHAALDKGKGENRQIADMELANAQARYQALQTLHAQRELHAPFAGIVLRPRKQEGSGSVPMLQPGMRATQGTPLFELTSLERIKAVSRVEEADLHQLSEGMPVQITGDGFDGTALQGRIEAIGVQGTPSEMYGGGTTYEVTVAIDPLLPAQLQRIRLGMSARLAIVTYRAENGLALPAEALHQSGEGSTFVIHRKTMHEASRQVAVTPGRAVPQGIEVFGMEPGYVQLPASGP</sequence>
<evidence type="ECO:0000256" key="1">
    <source>
        <dbReference type="ARBA" id="ARBA00004196"/>
    </source>
</evidence>
<gene>
    <name evidence="4" type="ORF">DNJ96_05455</name>
</gene>
<organism evidence="4 5">
    <name type="scientific">Stutzerimonas kirkiae</name>
    <dbReference type="NCBI Taxonomy" id="2211392"/>
    <lineage>
        <taxon>Bacteria</taxon>
        <taxon>Pseudomonadati</taxon>
        <taxon>Pseudomonadota</taxon>
        <taxon>Gammaproteobacteria</taxon>
        <taxon>Pseudomonadales</taxon>
        <taxon>Pseudomonadaceae</taxon>
        <taxon>Stutzerimonas</taxon>
    </lineage>
</organism>
<comment type="caution">
    <text evidence="4">The sequence shown here is derived from an EMBL/GenBank/DDBJ whole genome shotgun (WGS) entry which is preliminary data.</text>
</comment>
<keyword evidence="2 3" id="KW-0175">Coiled coil</keyword>
<dbReference type="InterPro" id="IPR050465">
    <property type="entry name" value="UPF0194_transport"/>
</dbReference>
<dbReference type="PANTHER" id="PTHR32347">
    <property type="entry name" value="EFFLUX SYSTEM COMPONENT YKNX-RELATED"/>
    <property type="match status" value="1"/>
</dbReference>
<proteinExistence type="predicted"/>
<protein>
    <submittedName>
        <fullName evidence="4">RND transporter</fullName>
    </submittedName>
</protein>
<keyword evidence="5" id="KW-1185">Reference proteome</keyword>
<comment type="subcellular location">
    <subcellularLocation>
        <location evidence="1">Cell envelope</location>
    </subcellularLocation>
</comment>
<reference evidence="4 5" key="1">
    <citation type="submission" date="2018-06" db="EMBL/GenBank/DDBJ databases">
        <title>Three novel Pseudomonas species isolated from symptomatic oak.</title>
        <authorList>
            <person name="Bueno-Gonzalez V."/>
            <person name="Brady C."/>
        </authorList>
    </citation>
    <scope>NUCLEOTIDE SEQUENCE [LARGE SCALE GENOMIC DNA]</scope>
    <source>
        <strain evidence="4 5">P17C</strain>
    </source>
</reference>
<dbReference type="Proteomes" id="UP000292639">
    <property type="component" value="Unassembled WGS sequence"/>
</dbReference>
<dbReference type="PANTHER" id="PTHR32347:SF23">
    <property type="entry name" value="BLL5650 PROTEIN"/>
    <property type="match status" value="1"/>
</dbReference>
<dbReference type="GO" id="GO:0030313">
    <property type="term" value="C:cell envelope"/>
    <property type="evidence" value="ECO:0007669"/>
    <property type="project" value="UniProtKB-SubCell"/>
</dbReference>
<evidence type="ECO:0000313" key="5">
    <source>
        <dbReference type="Proteomes" id="UP000292639"/>
    </source>
</evidence>
<dbReference type="Gene3D" id="2.40.30.170">
    <property type="match status" value="1"/>
</dbReference>
<evidence type="ECO:0000313" key="4">
    <source>
        <dbReference type="EMBL" id="TBU98241.1"/>
    </source>
</evidence>
<feature type="coiled-coil region" evidence="3">
    <location>
        <begin position="175"/>
        <end position="228"/>
    </location>
</feature>
<dbReference type="Gene3D" id="2.40.50.100">
    <property type="match status" value="1"/>
</dbReference>
<accession>A0A4Q9RBD9</accession>
<name>A0A4Q9RBD9_9GAMM</name>